<dbReference type="AlphaFoldDB" id="A0A9D4S2V1"/>
<gene>
    <name evidence="1" type="ORF">DPMN_011859</name>
</gene>
<comment type="caution">
    <text evidence="1">The sequence shown here is derived from an EMBL/GenBank/DDBJ whole genome shotgun (WGS) entry which is preliminary data.</text>
</comment>
<organism evidence="1 2">
    <name type="scientific">Dreissena polymorpha</name>
    <name type="common">Zebra mussel</name>
    <name type="synonym">Mytilus polymorpha</name>
    <dbReference type="NCBI Taxonomy" id="45954"/>
    <lineage>
        <taxon>Eukaryota</taxon>
        <taxon>Metazoa</taxon>
        <taxon>Spiralia</taxon>
        <taxon>Lophotrochozoa</taxon>
        <taxon>Mollusca</taxon>
        <taxon>Bivalvia</taxon>
        <taxon>Autobranchia</taxon>
        <taxon>Heteroconchia</taxon>
        <taxon>Euheterodonta</taxon>
        <taxon>Imparidentia</taxon>
        <taxon>Neoheterodontei</taxon>
        <taxon>Myida</taxon>
        <taxon>Dreissenoidea</taxon>
        <taxon>Dreissenidae</taxon>
        <taxon>Dreissena</taxon>
    </lineage>
</organism>
<evidence type="ECO:0000313" key="1">
    <source>
        <dbReference type="EMBL" id="KAH3887837.1"/>
    </source>
</evidence>
<reference evidence="1" key="2">
    <citation type="submission" date="2020-11" db="EMBL/GenBank/DDBJ databases">
        <authorList>
            <person name="McCartney M.A."/>
            <person name="Auch B."/>
            <person name="Kono T."/>
            <person name="Mallez S."/>
            <person name="Becker A."/>
            <person name="Gohl D.M."/>
            <person name="Silverstein K.A.T."/>
            <person name="Koren S."/>
            <person name="Bechman K.B."/>
            <person name="Herman A."/>
            <person name="Abrahante J.E."/>
            <person name="Garbe J."/>
        </authorList>
    </citation>
    <scope>NUCLEOTIDE SEQUENCE</scope>
    <source>
        <strain evidence="1">Duluth1</strain>
        <tissue evidence="1">Whole animal</tissue>
    </source>
</reference>
<protein>
    <submittedName>
        <fullName evidence="1">Uncharacterized protein</fullName>
    </submittedName>
</protein>
<name>A0A9D4S2V1_DREPO</name>
<dbReference type="Proteomes" id="UP000828390">
    <property type="component" value="Unassembled WGS sequence"/>
</dbReference>
<dbReference type="EMBL" id="JAIWYP010000001">
    <property type="protein sequence ID" value="KAH3887837.1"/>
    <property type="molecule type" value="Genomic_DNA"/>
</dbReference>
<evidence type="ECO:0000313" key="2">
    <source>
        <dbReference type="Proteomes" id="UP000828390"/>
    </source>
</evidence>
<proteinExistence type="predicted"/>
<sequence length="168" mass="19254">MLSIQAPSYKAESLRSFMNNIERHLRSLEVLGENVNQHLYVSMITTKLPEGVLRQLEISKGADVEWEVKSLRTHLRNYICACEKSNENIKENYVSKECEFNIQRTGSRSNIPLNTPRAAYGNSHTIVNPRSSSSLVTNDKGARVNTQSRQFSCKLQILKFKIRKQILQ</sequence>
<reference evidence="1" key="1">
    <citation type="journal article" date="2019" name="bioRxiv">
        <title>The Genome of the Zebra Mussel, Dreissena polymorpha: A Resource for Invasive Species Research.</title>
        <authorList>
            <person name="McCartney M.A."/>
            <person name="Auch B."/>
            <person name="Kono T."/>
            <person name="Mallez S."/>
            <person name="Zhang Y."/>
            <person name="Obille A."/>
            <person name="Becker A."/>
            <person name="Abrahante J.E."/>
            <person name="Garbe J."/>
            <person name="Badalamenti J.P."/>
            <person name="Herman A."/>
            <person name="Mangelson H."/>
            <person name="Liachko I."/>
            <person name="Sullivan S."/>
            <person name="Sone E.D."/>
            <person name="Koren S."/>
            <person name="Silverstein K.A.T."/>
            <person name="Beckman K.B."/>
            <person name="Gohl D.M."/>
        </authorList>
    </citation>
    <scope>NUCLEOTIDE SEQUENCE</scope>
    <source>
        <strain evidence="1">Duluth1</strain>
        <tissue evidence="1">Whole animal</tissue>
    </source>
</reference>
<accession>A0A9D4S2V1</accession>
<keyword evidence="2" id="KW-1185">Reference proteome</keyword>